<dbReference type="SUPFAM" id="SSF110857">
    <property type="entry name" value="Gamma-glutamyl cyclotransferase-like"/>
    <property type="match status" value="1"/>
</dbReference>
<protein>
    <recommendedName>
        <fullName evidence="1">gamma-glutamylcyclotransferase</fullName>
        <ecNumber evidence="1">4.3.2.9</ecNumber>
    </recommendedName>
</protein>
<dbReference type="AlphaFoldDB" id="A0A0C3BA77"/>
<name>A0A0C3BA77_PILCF</name>
<sequence length="144" mass="16039">MAPSLYFAYGSNLWLDQMARRCPGSAFVGVAALNDWKWFICTRGYANIIPSPGDIVYGMVYTITPANEESLDGYEGVPHSYVKQMHGVEMDGNVVEALVYVDVVRLEPGKIKVEYITRMGHAVSDALGKGLPEWYVEKYIKPAL</sequence>
<feature type="active site" description="Proton acceptor" evidence="3">
    <location>
        <position position="75"/>
    </location>
</feature>
<dbReference type="InterPro" id="IPR017939">
    <property type="entry name" value="G-Glutamylcylcotransferase"/>
</dbReference>
<evidence type="ECO:0000313" key="7">
    <source>
        <dbReference type="Proteomes" id="UP000054166"/>
    </source>
</evidence>
<dbReference type="InterPro" id="IPR013024">
    <property type="entry name" value="GGCT-like"/>
</dbReference>
<accession>A0A0C3BA77</accession>
<dbReference type="Gene3D" id="3.10.490.10">
    <property type="entry name" value="Gamma-glutamyl cyclotransferase-like"/>
    <property type="match status" value="1"/>
</dbReference>
<dbReference type="EMBL" id="KN833064">
    <property type="protein sequence ID" value="KIM74232.1"/>
    <property type="molecule type" value="Genomic_DNA"/>
</dbReference>
<feature type="domain" description="Gamma-glutamylcyclotransferase AIG2-like" evidence="5">
    <location>
        <begin position="6"/>
        <end position="101"/>
    </location>
</feature>
<dbReference type="PANTHER" id="PTHR12935">
    <property type="entry name" value="GAMMA-GLUTAMYLCYCLOTRANSFERASE"/>
    <property type="match status" value="1"/>
</dbReference>
<gene>
    <name evidence="6" type="ORF">PILCRDRAFT_828391</name>
</gene>
<dbReference type="InterPro" id="IPR009288">
    <property type="entry name" value="AIG2-like_dom"/>
</dbReference>
<keyword evidence="7" id="KW-1185">Reference proteome</keyword>
<keyword evidence="2" id="KW-0456">Lyase</keyword>
<dbReference type="InParanoid" id="A0A0C3BA77"/>
<dbReference type="STRING" id="765440.A0A0C3BA77"/>
<evidence type="ECO:0000256" key="3">
    <source>
        <dbReference type="PIRSR" id="PIRSR617939-1"/>
    </source>
</evidence>
<evidence type="ECO:0000256" key="2">
    <source>
        <dbReference type="ARBA" id="ARBA00023239"/>
    </source>
</evidence>
<proteinExistence type="predicted"/>
<dbReference type="OrthoDB" id="2924818at2759"/>
<dbReference type="Pfam" id="PF06094">
    <property type="entry name" value="GGACT"/>
    <property type="match status" value="1"/>
</dbReference>
<dbReference type="GO" id="GO:0003839">
    <property type="term" value="F:gamma-glutamylcyclotransferase activity"/>
    <property type="evidence" value="ECO:0007669"/>
    <property type="project" value="UniProtKB-EC"/>
</dbReference>
<evidence type="ECO:0000256" key="1">
    <source>
        <dbReference type="ARBA" id="ARBA00012346"/>
    </source>
</evidence>
<dbReference type="Proteomes" id="UP000054166">
    <property type="component" value="Unassembled WGS sequence"/>
</dbReference>
<dbReference type="CDD" id="cd06661">
    <property type="entry name" value="GGCT_like"/>
    <property type="match status" value="1"/>
</dbReference>
<dbReference type="HOGENOM" id="CLU_048475_1_2_1"/>
<dbReference type="PANTHER" id="PTHR12935:SF0">
    <property type="entry name" value="GAMMA-GLUTAMYLCYCLOTRANSFERASE"/>
    <property type="match status" value="1"/>
</dbReference>
<evidence type="ECO:0000256" key="4">
    <source>
        <dbReference type="PIRSR" id="PIRSR617939-2"/>
    </source>
</evidence>
<evidence type="ECO:0000259" key="5">
    <source>
        <dbReference type="Pfam" id="PF06094"/>
    </source>
</evidence>
<dbReference type="EC" id="4.3.2.9" evidence="1"/>
<feature type="binding site" evidence="4">
    <location>
        <begin position="6"/>
        <end position="11"/>
    </location>
    <ligand>
        <name>substrate</name>
    </ligand>
</feature>
<evidence type="ECO:0000313" key="6">
    <source>
        <dbReference type="EMBL" id="KIM74232.1"/>
    </source>
</evidence>
<reference evidence="7" key="2">
    <citation type="submission" date="2015-01" db="EMBL/GenBank/DDBJ databases">
        <title>Evolutionary Origins and Diversification of the Mycorrhizal Mutualists.</title>
        <authorList>
            <consortium name="DOE Joint Genome Institute"/>
            <consortium name="Mycorrhizal Genomics Consortium"/>
            <person name="Kohler A."/>
            <person name="Kuo A."/>
            <person name="Nagy L.G."/>
            <person name="Floudas D."/>
            <person name="Copeland A."/>
            <person name="Barry K.W."/>
            <person name="Cichocki N."/>
            <person name="Veneault-Fourrey C."/>
            <person name="LaButti K."/>
            <person name="Lindquist E.A."/>
            <person name="Lipzen A."/>
            <person name="Lundell T."/>
            <person name="Morin E."/>
            <person name="Murat C."/>
            <person name="Riley R."/>
            <person name="Ohm R."/>
            <person name="Sun H."/>
            <person name="Tunlid A."/>
            <person name="Henrissat B."/>
            <person name="Grigoriev I.V."/>
            <person name="Hibbett D.S."/>
            <person name="Martin F."/>
        </authorList>
    </citation>
    <scope>NUCLEOTIDE SEQUENCE [LARGE SCALE GENOMIC DNA]</scope>
    <source>
        <strain evidence="7">F 1598</strain>
    </source>
</reference>
<dbReference type="InterPro" id="IPR036568">
    <property type="entry name" value="GGCT-like_sf"/>
</dbReference>
<organism evidence="6 7">
    <name type="scientific">Piloderma croceum (strain F 1598)</name>
    <dbReference type="NCBI Taxonomy" id="765440"/>
    <lineage>
        <taxon>Eukaryota</taxon>
        <taxon>Fungi</taxon>
        <taxon>Dikarya</taxon>
        <taxon>Basidiomycota</taxon>
        <taxon>Agaricomycotina</taxon>
        <taxon>Agaricomycetes</taxon>
        <taxon>Agaricomycetidae</taxon>
        <taxon>Atheliales</taxon>
        <taxon>Atheliaceae</taxon>
        <taxon>Piloderma</taxon>
    </lineage>
</organism>
<reference evidence="6 7" key="1">
    <citation type="submission" date="2014-04" db="EMBL/GenBank/DDBJ databases">
        <authorList>
            <consortium name="DOE Joint Genome Institute"/>
            <person name="Kuo A."/>
            <person name="Tarkka M."/>
            <person name="Buscot F."/>
            <person name="Kohler A."/>
            <person name="Nagy L.G."/>
            <person name="Floudas D."/>
            <person name="Copeland A."/>
            <person name="Barry K.W."/>
            <person name="Cichocki N."/>
            <person name="Veneault-Fourrey C."/>
            <person name="LaButti K."/>
            <person name="Lindquist E.A."/>
            <person name="Lipzen A."/>
            <person name="Lundell T."/>
            <person name="Morin E."/>
            <person name="Murat C."/>
            <person name="Sun H."/>
            <person name="Tunlid A."/>
            <person name="Henrissat B."/>
            <person name="Grigoriev I.V."/>
            <person name="Hibbett D.S."/>
            <person name="Martin F."/>
            <person name="Nordberg H.P."/>
            <person name="Cantor M.N."/>
            <person name="Hua S.X."/>
        </authorList>
    </citation>
    <scope>NUCLEOTIDE SEQUENCE [LARGE SCALE GENOMIC DNA]</scope>
    <source>
        <strain evidence="6 7">F 1598</strain>
    </source>
</reference>